<keyword evidence="3 6" id="KW-0812">Transmembrane</keyword>
<protein>
    <recommendedName>
        <fullName evidence="7">Major facilitator superfamily (MFS) profile domain-containing protein</fullName>
    </recommendedName>
</protein>
<organism evidence="8 9">
    <name type="scientific">Varroa destructor</name>
    <name type="common">Honeybee mite</name>
    <dbReference type="NCBI Taxonomy" id="109461"/>
    <lineage>
        <taxon>Eukaryota</taxon>
        <taxon>Metazoa</taxon>
        <taxon>Ecdysozoa</taxon>
        <taxon>Arthropoda</taxon>
        <taxon>Chelicerata</taxon>
        <taxon>Arachnida</taxon>
        <taxon>Acari</taxon>
        <taxon>Parasitiformes</taxon>
        <taxon>Mesostigmata</taxon>
        <taxon>Gamasina</taxon>
        <taxon>Dermanyssoidea</taxon>
        <taxon>Varroidae</taxon>
        <taxon>Varroa</taxon>
    </lineage>
</organism>
<feature type="transmembrane region" description="Helical" evidence="6">
    <location>
        <begin position="297"/>
        <end position="314"/>
    </location>
</feature>
<keyword evidence="9" id="KW-1185">Reference proteome</keyword>
<dbReference type="RefSeq" id="XP_022647956.1">
    <property type="nucleotide sequence ID" value="XM_022792221.1"/>
</dbReference>
<keyword evidence="5 6" id="KW-0472">Membrane</keyword>
<dbReference type="OrthoDB" id="6430902at2759"/>
<dbReference type="EnsemblMetazoa" id="XM_022792221">
    <property type="protein sequence ID" value="XP_022647956"/>
    <property type="gene ID" value="LOC111244794"/>
</dbReference>
<sequence length="429" mass="46260">MCGPATVHGKSSPLPLGKRTVVLFFILVGCFLQGSTYSHLTSFFNKYALVEKDLSSSQHGIIMGSYCFVIIFVTPITAKLVTTRRFMDKMILFFGWAVDAIFCMVMAAVSKVPSGYPFFGSALAMRLLEAIGCAIGFFMLYIIVGAEMSEINHIVIPIIETVYGVSVMVGPAISGILYDYGGFTLPFLTLGGALLVLTVLGLLIFPKPRPIPLDTVNDKPPSMWSAMKAPIIMNIICAFNTSMLVSFNESTLAFRLNEKFGMSASESGFVFFYAGSLYAFSSLVLGYLSRKVADPRCLVLPGQILIVVALAIQAPLMPIKQTRQTIYMAQALFGFGTGPAYVCCYLHSLKYLANGAETKETYAVLSAIFTPMTALGSTLGPLVAGIILDFSSYETVVAVNTAQTIVVTLGFVAAIFFTKSNVPSKPPPA</sequence>
<proteinExistence type="predicted"/>
<dbReference type="InterPro" id="IPR020846">
    <property type="entry name" value="MFS_dom"/>
</dbReference>
<evidence type="ECO:0000313" key="9">
    <source>
        <dbReference type="Proteomes" id="UP000594260"/>
    </source>
</evidence>
<dbReference type="PANTHER" id="PTHR23506">
    <property type="entry name" value="GH10249P"/>
    <property type="match status" value="1"/>
</dbReference>
<evidence type="ECO:0000256" key="3">
    <source>
        <dbReference type="ARBA" id="ARBA00022692"/>
    </source>
</evidence>
<name>A0A7M7J7K0_VARDE</name>
<dbReference type="PROSITE" id="PS50850">
    <property type="entry name" value="MFS"/>
    <property type="match status" value="1"/>
</dbReference>
<dbReference type="Proteomes" id="UP000594260">
    <property type="component" value="Unplaced"/>
</dbReference>
<evidence type="ECO:0000256" key="2">
    <source>
        <dbReference type="ARBA" id="ARBA00022448"/>
    </source>
</evidence>
<dbReference type="AlphaFoldDB" id="A0A7M7J7K0"/>
<evidence type="ECO:0000256" key="6">
    <source>
        <dbReference type="SAM" id="Phobius"/>
    </source>
</evidence>
<reference evidence="8" key="1">
    <citation type="submission" date="2021-01" db="UniProtKB">
        <authorList>
            <consortium name="EnsemblMetazoa"/>
        </authorList>
    </citation>
    <scope>IDENTIFICATION</scope>
</reference>
<evidence type="ECO:0000256" key="5">
    <source>
        <dbReference type="ARBA" id="ARBA00023136"/>
    </source>
</evidence>
<feature type="transmembrane region" description="Helical" evidence="6">
    <location>
        <begin position="116"/>
        <end position="142"/>
    </location>
</feature>
<feature type="transmembrane region" description="Helical" evidence="6">
    <location>
        <begin position="326"/>
        <end position="349"/>
    </location>
</feature>
<feature type="transmembrane region" description="Helical" evidence="6">
    <location>
        <begin position="154"/>
        <end position="177"/>
    </location>
</feature>
<feature type="domain" description="Major facilitator superfamily (MFS) profile" evidence="7">
    <location>
        <begin position="226"/>
        <end position="429"/>
    </location>
</feature>
<keyword evidence="2" id="KW-0813">Transport</keyword>
<feature type="transmembrane region" description="Helical" evidence="6">
    <location>
        <begin position="90"/>
        <end position="110"/>
    </location>
</feature>
<evidence type="ECO:0000256" key="1">
    <source>
        <dbReference type="ARBA" id="ARBA00004141"/>
    </source>
</evidence>
<dbReference type="GO" id="GO:0016020">
    <property type="term" value="C:membrane"/>
    <property type="evidence" value="ECO:0007669"/>
    <property type="project" value="UniProtKB-SubCell"/>
</dbReference>
<evidence type="ECO:0000259" key="7">
    <source>
        <dbReference type="PROSITE" id="PS50850"/>
    </source>
</evidence>
<feature type="transmembrane region" description="Helical" evidence="6">
    <location>
        <begin position="396"/>
        <end position="417"/>
    </location>
</feature>
<accession>A0A7M7J7K0</accession>
<dbReference type="InterPro" id="IPR011701">
    <property type="entry name" value="MFS"/>
</dbReference>
<feature type="transmembrane region" description="Helical" evidence="6">
    <location>
        <begin position="226"/>
        <end position="247"/>
    </location>
</feature>
<dbReference type="InParanoid" id="A0A7M7J7K0"/>
<feature type="transmembrane region" description="Helical" evidence="6">
    <location>
        <begin position="267"/>
        <end position="288"/>
    </location>
</feature>
<dbReference type="GeneID" id="111244794"/>
<feature type="transmembrane region" description="Helical" evidence="6">
    <location>
        <begin position="183"/>
        <end position="205"/>
    </location>
</feature>
<dbReference type="Pfam" id="PF07690">
    <property type="entry name" value="MFS_1"/>
    <property type="match status" value="1"/>
</dbReference>
<dbReference type="OMA" id="YARSAIM"/>
<dbReference type="SUPFAM" id="SSF103473">
    <property type="entry name" value="MFS general substrate transporter"/>
    <property type="match status" value="1"/>
</dbReference>
<evidence type="ECO:0000256" key="4">
    <source>
        <dbReference type="ARBA" id="ARBA00022989"/>
    </source>
</evidence>
<feature type="transmembrane region" description="Helical" evidence="6">
    <location>
        <begin position="60"/>
        <end position="78"/>
    </location>
</feature>
<evidence type="ECO:0000313" key="8">
    <source>
        <dbReference type="EnsemblMetazoa" id="XP_022647956"/>
    </source>
</evidence>
<feature type="transmembrane region" description="Helical" evidence="6">
    <location>
        <begin position="361"/>
        <end position="384"/>
    </location>
</feature>
<dbReference type="Gene3D" id="1.20.1250.20">
    <property type="entry name" value="MFS general substrate transporter like domains"/>
    <property type="match status" value="1"/>
</dbReference>
<comment type="subcellular location">
    <subcellularLocation>
        <location evidence="1">Membrane</location>
        <topology evidence="1">Multi-pass membrane protein</topology>
    </subcellularLocation>
</comment>
<dbReference type="InterPro" id="IPR050930">
    <property type="entry name" value="MFS_Vesicular_Transporter"/>
</dbReference>
<dbReference type="KEGG" id="vde:111244794"/>
<keyword evidence="4 6" id="KW-1133">Transmembrane helix</keyword>
<dbReference type="InterPro" id="IPR036259">
    <property type="entry name" value="MFS_trans_sf"/>
</dbReference>
<dbReference type="GO" id="GO:0022857">
    <property type="term" value="F:transmembrane transporter activity"/>
    <property type="evidence" value="ECO:0007669"/>
    <property type="project" value="InterPro"/>
</dbReference>
<dbReference type="PANTHER" id="PTHR23506:SF26">
    <property type="entry name" value="MFS-TYPE TRANSPORTER SLC18B1"/>
    <property type="match status" value="1"/>
</dbReference>
<feature type="transmembrane region" description="Helical" evidence="6">
    <location>
        <begin position="21"/>
        <end position="40"/>
    </location>
</feature>